<protein>
    <submittedName>
        <fullName evidence="1">Uncharacterized protein</fullName>
    </submittedName>
</protein>
<reference evidence="1 2" key="1">
    <citation type="submission" date="2013-04" db="EMBL/GenBank/DDBJ databases">
        <title>Hyphomonas sp. T24B3 Genome Sequencing.</title>
        <authorList>
            <person name="Lai Q."/>
            <person name="Shao Z."/>
        </authorList>
    </citation>
    <scope>NUCLEOTIDE SEQUENCE [LARGE SCALE GENOMIC DNA]</scope>
    <source>
        <strain evidence="1 2">T24B3</strain>
    </source>
</reference>
<dbReference type="OrthoDB" id="7631247at2"/>
<accession>A0A328JSD7</accession>
<evidence type="ECO:0000313" key="1">
    <source>
        <dbReference type="EMBL" id="RAN35781.1"/>
    </source>
</evidence>
<gene>
    <name evidence="1" type="ORF">HY3_06700</name>
</gene>
<dbReference type="Proteomes" id="UP000249123">
    <property type="component" value="Unassembled WGS sequence"/>
</dbReference>
<dbReference type="AlphaFoldDB" id="A0A062TN57"/>
<organism evidence="1 2">
    <name type="scientific">Hyphomonas pacifica</name>
    <dbReference type="NCBI Taxonomy" id="1280941"/>
    <lineage>
        <taxon>Bacteria</taxon>
        <taxon>Pseudomonadati</taxon>
        <taxon>Pseudomonadota</taxon>
        <taxon>Alphaproteobacteria</taxon>
        <taxon>Hyphomonadales</taxon>
        <taxon>Hyphomonadaceae</taxon>
        <taxon>Hyphomonas</taxon>
    </lineage>
</organism>
<evidence type="ECO:0000313" key="2">
    <source>
        <dbReference type="Proteomes" id="UP000249123"/>
    </source>
</evidence>
<dbReference type="EMBL" id="AWFB01000002">
    <property type="protein sequence ID" value="RAN35781.1"/>
    <property type="molecule type" value="Genomic_DNA"/>
</dbReference>
<name>A0A062TN57_9PROT</name>
<sequence>MRDKVFFPVALLLALAMVLIAVWPGVGRLPSGPVAGDGANYERITVDGAYLNKIMAGGDAITELVRDKSGKYLLYIRSDAETLGPDPEEGPHFRLASDLEQQFSGMRIRVTVRMRPADTQGAMQAKLNYSTGRSGDSGWQMFDLSPDFGDFSFEYNVPVRSGEQGYDYLGIRPVVPTKQRAILVERVTFERLGPAGTES</sequence>
<dbReference type="RefSeq" id="WP_034829230.1">
    <property type="nucleotide sequence ID" value="NZ_AWFA01000078.1"/>
</dbReference>
<dbReference type="eggNOG" id="ENOG5032F5J">
    <property type="taxonomic scope" value="Bacteria"/>
</dbReference>
<dbReference type="STRING" id="1280941.HY2_05725"/>
<accession>A0A062TN57</accession>
<comment type="caution">
    <text evidence="1">The sequence shown here is derived from an EMBL/GenBank/DDBJ whole genome shotgun (WGS) entry which is preliminary data.</text>
</comment>
<proteinExistence type="predicted"/>
<keyword evidence="2" id="KW-1185">Reference proteome</keyword>